<dbReference type="InterPro" id="IPR015797">
    <property type="entry name" value="NUDIX_hydrolase-like_dom_sf"/>
</dbReference>
<gene>
    <name evidence="2" type="ORF">P5G65_22695</name>
</gene>
<organism evidence="2 3">
    <name type="scientific">Paenibacillus chondroitinus</name>
    <dbReference type="NCBI Taxonomy" id="59842"/>
    <lineage>
        <taxon>Bacteria</taxon>
        <taxon>Bacillati</taxon>
        <taxon>Bacillota</taxon>
        <taxon>Bacilli</taxon>
        <taxon>Bacillales</taxon>
        <taxon>Paenibacillaceae</taxon>
        <taxon>Paenibacillus</taxon>
    </lineage>
</organism>
<sequence length="247" mass="28631">MMIKPIPKSLQVKVDREELHLPYTLQESINTYWDSLTKEKPYLTRGEIYSISHTIQFEEEMKITLQKTDYVHFLYAKQFSVNHKYKCRGVVANGVILTKDGFFVIGEMNTHTSTPGRLQFVAGGIDKSDIQGNVVNMFENLSRETQEEIGIDLTNSNVVSRVTSKYVIHWQSIALIYLIELSIDSHELKLHYDSFESKLHSESIIPEFSSIVFVHARRISEFLKNDQRSKLDFLPKVLEQLSEELIQ</sequence>
<dbReference type="Gene3D" id="3.90.79.10">
    <property type="entry name" value="Nucleoside Triphosphate Pyrophosphohydrolase"/>
    <property type="match status" value="1"/>
</dbReference>
<name>A0ABU6DG29_9BACL</name>
<evidence type="ECO:0000313" key="2">
    <source>
        <dbReference type="EMBL" id="MEB4796722.1"/>
    </source>
</evidence>
<dbReference type="SUPFAM" id="SSF55811">
    <property type="entry name" value="Nudix"/>
    <property type="match status" value="1"/>
</dbReference>
<dbReference type="EMBL" id="JAROBY010000037">
    <property type="protein sequence ID" value="MEB4796722.1"/>
    <property type="molecule type" value="Genomic_DNA"/>
</dbReference>
<evidence type="ECO:0000259" key="1">
    <source>
        <dbReference type="PROSITE" id="PS51462"/>
    </source>
</evidence>
<protein>
    <recommendedName>
        <fullName evidence="1">Nudix hydrolase domain-containing protein</fullName>
    </recommendedName>
</protein>
<feature type="domain" description="Nudix hydrolase" evidence="1">
    <location>
        <begin position="87"/>
        <end position="239"/>
    </location>
</feature>
<proteinExistence type="predicted"/>
<evidence type="ECO:0000313" key="3">
    <source>
        <dbReference type="Proteomes" id="UP001355653"/>
    </source>
</evidence>
<comment type="caution">
    <text evidence="2">The sequence shown here is derived from an EMBL/GenBank/DDBJ whole genome shotgun (WGS) entry which is preliminary data.</text>
</comment>
<dbReference type="RefSeq" id="WP_127458677.1">
    <property type="nucleotide sequence ID" value="NZ_JAROBY010000037.1"/>
</dbReference>
<reference evidence="2 3" key="1">
    <citation type="submission" date="2023-03" db="EMBL/GenBank/DDBJ databases">
        <title>Bacillus Genome Sequencing.</title>
        <authorList>
            <person name="Dunlap C."/>
        </authorList>
    </citation>
    <scope>NUCLEOTIDE SEQUENCE [LARGE SCALE GENOMIC DNA]</scope>
    <source>
        <strain evidence="2 3">NRS-1351</strain>
    </source>
</reference>
<dbReference type="PROSITE" id="PS51462">
    <property type="entry name" value="NUDIX"/>
    <property type="match status" value="1"/>
</dbReference>
<dbReference type="InterPro" id="IPR000086">
    <property type="entry name" value="NUDIX_hydrolase_dom"/>
</dbReference>
<accession>A0ABU6DG29</accession>
<dbReference type="Proteomes" id="UP001355653">
    <property type="component" value="Unassembled WGS sequence"/>
</dbReference>
<keyword evidence="3" id="KW-1185">Reference proteome</keyword>